<evidence type="ECO:0000256" key="4">
    <source>
        <dbReference type="ARBA" id="ARBA00022475"/>
    </source>
</evidence>
<dbReference type="HAMAP" id="MF_01465">
    <property type="entry name" value="SecY"/>
    <property type="match status" value="1"/>
</dbReference>
<accession>A0A0H4T5H4</accession>
<keyword evidence="4 10" id="KW-1003">Cell membrane</keyword>
<evidence type="ECO:0000256" key="6">
    <source>
        <dbReference type="ARBA" id="ARBA00022927"/>
    </source>
</evidence>
<comment type="similarity">
    <text evidence="2 10 13">Belongs to the SecY/SEC61-alpha family.</text>
</comment>
<dbReference type="PROSITE" id="PS00755">
    <property type="entry name" value="SECY_1"/>
    <property type="match status" value="1"/>
</dbReference>
<keyword evidence="9 10" id="KW-0472">Membrane</keyword>
<evidence type="ECO:0000313" key="16">
    <source>
        <dbReference type="EMBL" id="AKQ01980.1"/>
    </source>
</evidence>
<feature type="compositionally biased region" description="Basic and acidic residues" evidence="14">
    <location>
        <begin position="519"/>
        <end position="528"/>
    </location>
</feature>
<feature type="transmembrane region" description="Helical" evidence="10">
    <location>
        <begin position="78"/>
        <end position="100"/>
    </location>
</feature>
<evidence type="ECO:0000256" key="12">
    <source>
        <dbReference type="RuleBase" id="RU003484"/>
    </source>
</evidence>
<comment type="function">
    <text evidence="10 11">The central subunit of the protein translocation channel SecYEG. Consists of two halves formed by TMs 1-5 and 6-10. These two domains form a lateral gate at the front which open onto the bilayer between TMs 2 and 7, and are clamped together by SecE at the back. The channel is closed by both a pore ring composed of hydrophobic SecY resides and a short helix (helix 2A) on the extracellular side of the membrane which forms a plug. The plug probably moves laterally to allow the channel to open. The ring and the pore may move independently.</text>
</comment>
<dbReference type="InterPro" id="IPR002208">
    <property type="entry name" value="SecY/SEC61-alpha"/>
</dbReference>
<dbReference type="InterPro" id="IPR026593">
    <property type="entry name" value="SecY"/>
</dbReference>
<comment type="subcellular location">
    <subcellularLocation>
        <location evidence="10">Cell membrane</location>
        <topology evidence="10">Multi-pass membrane protein</topology>
    </subcellularLocation>
    <subcellularLocation>
        <location evidence="1">Endomembrane system</location>
        <topology evidence="1">Multi-pass membrane protein</topology>
    </subcellularLocation>
    <subcellularLocation>
        <location evidence="12">Membrane</location>
        <topology evidence="12">Multi-pass membrane protein</topology>
    </subcellularLocation>
</comment>
<keyword evidence="7 10" id="KW-1133">Transmembrane helix</keyword>
<reference evidence="16" key="1">
    <citation type="journal article" date="2015" name="ISME J.">
        <title>Aquifer environment selects for microbial species cohorts in sediment and groundwater.</title>
        <authorList>
            <person name="Hug L.A."/>
            <person name="Thomas B.C."/>
            <person name="Brown C.T."/>
            <person name="Frischkorn K.R."/>
            <person name="Williams K.H."/>
            <person name="Tringe S.G."/>
            <person name="Banfield J.F."/>
        </authorList>
    </citation>
    <scope>NUCLEOTIDE SEQUENCE</scope>
</reference>
<feature type="transmembrane region" description="Helical" evidence="10">
    <location>
        <begin position="38"/>
        <end position="58"/>
    </location>
</feature>
<keyword evidence="8 10" id="KW-0811">Translocation</keyword>
<dbReference type="EMBL" id="KT006986">
    <property type="protein sequence ID" value="AKQ01980.1"/>
    <property type="molecule type" value="Genomic_DNA"/>
</dbReference>
<dbReference type="PROSITE" id="PS00756">
    <property type="entry name" value="SECY_2"/>
    <property type="match status" value="1"/>
</dbReference>
<sequence>MPLEEQKKSRLYALKPITDRLPAVTRPEGHVHFRTKMFWVLAILVLYFAMTNIFIYGLDRSNVIDFFSSLRAILAGAQGSLMHLGIGPIVTASIIMQLFAGSKIINLNLRDDEDKSVYQGTQKFLVIVMIFVEAVPQVFGFLTPSTGFVAGLNGSFLFGVIPAGNGRVLSEILIVVQLFAGSYLVFLMDEVVSKWGIGSGISLFIAGGVAQQIFTGTFNWEPSQAGGAVPAGTIPKTIYYLQTYSAGDLAGGGIEQIMIQPPNPLIALIGTIVVFLIVAYVESTRIELPLAHGMARGARGRYPIRLMYASNIPVILVAAVLANVSMFSLLFWQHPEWPLVGQNPLLGAYPDANDRLVQEGIISRTTPTGGLAYYVSTINGVQDWLLPIFNPTTYSGYLRGLEYWQVVLHVLIYLFVFIGGSIVFAKFWIMTTNMGPEDVARQIESSGMQIPGFRRDPRVLRRVLDRYIPVVAVISGAFVGALAAGADMIGTVGSASGTGVLLAVGIMIQLYEARGDHDPAVRGDRAGADDGDPSCPPAVLPGLASDDTRRRGLRPAPKPPLEVRGRRQAYTPARNRVRIAF</sequence>
<dbReference type="InterPro" id="IPR030659">
    <property type="entry name" value="SecY_CS"/>
</dbReference>
<feature type="transmembrane region" description="Helical" evidence="10">
    <location>
        <begin position="195"/>
        <end position="214"/>
    </location>
</feature>
<organism evidence="16">
    <name type="scientific">uncultured euryarchaeote Rifle_16ft_4_minimus_309</name>
    <dbReference type="NCBI Taxonomy" id="1665192"/>
    <lineage>
        <taxon>Archaea</taxon>
        <taxon>Methanobacteriati</taxon>
        <taxon>Methanobacteriota</taxon>
        <taxon>environmental samples</taxon>
    </lineage>
</organism>
<keyword evidence="5 10" id="KW-0812">Transmembrane</keyword>
<keyword evidence="3 10" id="KW-0813">Transport</keyword>
<feature type="transmembrane region" description="Helical" evidence="10">
    <location>
        <begin position="124"/>
        <end position="148"/>
    </location>
</feature>
<dbReference type="InterPro" id="IPR023201">
    <property type="entry name" value="SecY_dom_sf"/>
</dbReference>
<dbReference type="InterPro" id="IPR019561">
    <property type="entry name" value="Translocon_Sec61/SecY_plug_dom"/>
</dbReference>
<evidence type="ECO:0000256" key="5">
    <source>
        <dbReference type="ARBA" id="ARBA00022692"/>
    </source>
</evidence>
<dbReference type="NCBIfam" id="NF006341">
    <property type="entry name" value="PRK08568.1-5"/>
    <property type="match status" value="1"/>
</dbReference>
<feature type="transmembrane region" description="Helical" evidence="10">
    <location>
        <begin position="265"/>
        <end position="283"/>
    </location>
</feature>
<dbReference type="Gene3D" id="1.10.3370.10">
    <property type="entry name" value="SecY subunit domain"/>
    <property type="match status" value="1"/>
</dbReference>
<dbReference type="NCBIfam" id="TIGR00967">
    <property type="entry name" value="3a0501s007"/>
    <property type="match status" value="1"/>
</dbReference>
<evidence type="ECO:0000259" key="15">
    <source>
        <dbReference type="Pfam" id="PF10559"/>
    </source>
</evidence>
<keyword evidence="6 10" id="KW-0653">Protein transport</keyword>
<gene>
    <name evidence="10" type="primary">secY</name>
</gene>
<feature type="region of interest" description="Disordered" evidence="14">
    <location>
        <begin position="519"/>
        <end position="562"/>
    </location>
</feature>
<evidence type="ECO:0000256" key="1">
    <source>
        <dbReference type="ARBA" id="ARBA00004127"/>
    </source>
</evidence>
<dbReference type="Pfam" id="PF00344">
    <property type="entry name" value="SecY"/>
    <property type="match status" value="1"/>
</dbReference>
<dbReference type="GO" id="GO:0006605">
    <property type="term" value="P:protein targeting"/>
    <property type="evidence" value="ECO:0007669"/>
    <property type="project" value="UniProtKB-UniRule"/>
</dbReference>
<evidence type="ECO:0000256" key="8">
    <source>
        <dbReference type="ARBA" id="ARBA00023010"/>
    </source>
</evidence>
<evidence type="ECO:0000256" key="2">
    <source>
        <dbReference type="ARBA" id="ARBA00005751"/>
    </source>
</evidence>
<evidence type="ECO:0000256" key="10">
    <source>
        <dbReference type="HAMAP-Rule" id="MF_01465"/>
    </source>
</evidence>
<name>A0A0H4T5H4_9EURY</name>
<dbReference type="PANTHER" id="PTHR10906">
    <property type="entry name" value="SECY/SEC61-ALPHA FAMILY MEMBER"/>
    <property type="match status" value="1"/>
</dbReference>
<evidence type="ECO:0000256" key="11">
    <source>
        <dbReference type="RuleBase" id="RU000537"/>
    </source>
</evidence>
<feature type="transmembrane region" description="Helical" evidence="10">
    <location>
        <begin position="467"/>
        <end position="486"/>
    </location>
</feature>
<dbReference type="Pfam" id="PF10559">
    <property type="entry name" value="Plug_translocon"/>
    <property type="match status" value="1"/>
</dbReference>
<feature type="transmembrane region" description="Helical" evidence="10">
    <location>
        <begin position="168"/>
        <end position="188"/>
    </location>
</feature>
<dbReference type="GO" id="GO:0065002">
    <property type="term" value="P:intracellular protein transmembrane transport"/>
    <property type="evidence" value="ECO:0007669"/>
    <property type="project" value="UniProtKB-UniRule"/>
</dbReference>
<comment type="subunit">
    <text evidence="10">Component of the Sec protein translocase complex. Heterotrimer consisting of alpha (SecY), beta (SecG) and gamma (SecE) subunits. The heterotrimers can form oligomers, although 1 heterotrimer is thought to be able to translocate proteins. Interacts with the ribosome. May interact with SecDF, and other proteins may be involved.</text>
</comment>
<proteinExistence type="inferred from homology"/>
<evidence type="ECO:0000256" key="13">
    <source>
        <dbReference type="RuleBase" id="RU004349"/>
    </source>
</evidence>
<dbReference type="AlphaFoldDB" id="A0A0H4T5H4"/>
<evidence type="ECO:0000256" key="14">
    <source>
        <dbReference type="SAM" id="MobiDB-lite"/>
    </source>
</evidence>
<feature type="transmembrane region" description="Helical" evidence="10">
    <location>
        <begin position="403"/>
        <end position="425"/>
    </location>
</feature>
<protein>
    <recommendedName>
        <fullName evidence="10 11">Protein translocase subunit SecY</fullName>
    </recommendedName>
    <alternativeName>
        <fullName evidence="10">Protein transport protein SEC61 subunit alpha homolog</fullName>
    </alternativeName>
</protein>
<feature type="domain" description="Translocon Sec61/SecY plug" evidence="15">
    <location>
        <begin position="45"/>
        <end position="79"/>
    </location>
</feature>
<dbReference type="GO" id="GO:0005886">
    <property type="term" value="C:plasma membrane"/>
    <property type="evidence" value="ECO:0007669"/>
    <property type="project" value="UniProtKB-SubCell"/>
</dbReference>
<evidence type="ECO:0000256" key="9">
    <source>
        <dbReference type="ARBA" id="ARBA00023136"/>
    </source>
</evidence>
<feature type="transmembrane region" description="Helical" evidence="10">
    <location>
        <begin position="492"/>
        <end position="511"/>
    </location>
</feature>
<dbReference type="GO" id="GO:0012505">
    <property type="term" value="C:endomembrane system"/>
    <property type="evidence" value="ECO:0007669"/>
    <property type="project" value="UniProtKB-SubCell"/>
</dbReference>
<feature type="transmembrane region" description="Helical" evidence="10">
    <location>
        <begin position="304"/>
        <end position="332"/>
    </location>
</feature>
<evidence type="ECO:0000256" key="3">
    <source>
        <dbReference type="ARBA" id="ARBA00022448"/>
    </source>
</evidence>
<evidence type="ECO:0000256" key="7">
    <source>
        <dbReference type="ARBA" id="ARBA00022989"/>
    </source>
</evidence>
<dbReference type="SUPFAM" id="SSF103491">
    <property type="entry name" value="Preprotein translocase SecY subunit"/>
    <property type="match status" value="1"/>
</dbReference>